<organism evidence="3 4">
    <name type="scientific">Kolteria novifilia</name>
    <dbReference type="NCBI Taxonomy" id="2527975"/>
    <lineage>
        <taxon>Bacteria</taxon>
        <taxon>Pseudomonadati</taxon>
        <taxon>Planctomycetota</taxon>
        <taxon>Planctomycetia</taxon>
        <taxon>Kolteriales</taxon>
        <taxon>Kolteriaceae</taxon>
        <taxon>Kolteria</taxon>
    </lineage>
</organism>
<proteinExistence type="predicted"/>
<dbReference type="PANTHER" id="PTHR36539:SF1">
    <property type="entry name" value="BACTERIAL MICROCOMPARTMENT SHELL VERTEX PROTEIN EUTN"/>
    <property type="match status" value="1"/>
</dbReference>
<dbReference type="Proteomes" id="UP000317093">
    <property type="component" value="Chromosome"/>
</dbReference>
<dbReference type="EMBL" id="CP036279">
    <property type="protein sequence ID" value="QDU63683.1"/>
    <property type="molecule type" value="Genomic_DNA"/>
</dbReference>
<dbReference type="AlphaFoldDB" id="A0A518B9U8"/>
<dbReference type="KEGG" id="knv:Pan216_45640"/>
<keyword evidence="2" id="KW-1283">Bacterial microcompartment</keyword>
<dbReference type="PANTHER" id="PTHR36539">
    <property type="entry name" value="ETHANOLAMINE UTILIZATION PROTEIN EUTN"/>
    <property type="match status" value="1"/>
</dbReference>
<comment type="subcellular location">
    <subcellularLocation>
        <location evidence="1">Bacterial microcompartment</location>
    </subcellularLocation>
</comment>
<evidence type="ECO:0000313" key="3">
    <source>
        <dbReference type="EMBL" id="QDU63683.1"/>
    </source>
</evidence>
<dbReference type="PROSITE" id="PS51932">
    <property type="entry name" value="BMV"/>
    <property type="match status" value="1"/>
</dbReference>
<dbReference type="SUPFAM" id="SSF159133">
    <property type="entry name" value="EutN/CcmL-like"/>
    <property type="match status" value="1"/>
</dbReference>
<dbReference type="InterPro" id="IPR036677">
    <property type="entry name" value="EutN_CcmL_sf"/>
</dbReference>
<evidence type="ECO:0000313" key="4">
    <source>
        <dbReference type="Proteomes" id="UP000317093"/>
    </source>
</evidence>
<reference evidence="3 4" key="1">
    <citation type="submission" date="2019-02" db="EMBL/GenBank/DDBJ databases">
        <title>Deep-cultivation of Planctomycetes and their phenomic and genomic characterization uncovers novel biology.</title>
        <authorList>
            <person name="Wiegand S."/>
            <person name="Jogler M."/>
            <person name="Boedeker C."/>
            <person name="Pinto D."/>
            <person name="Vollmers J."/>
            <person name="Rivas-Marin E."/>
            <person name="Kohn T."/>
            <person name="Peeters S.H."/>
            <person name="Heuer A."/>
            <person name="Rast P."/>
            <person name="Oberbeckmann S."/>
            <person name="Bunk B."/>
            <person name="Jeske O."/>
            <person name="Meyerdierks A."/>
            <person name="Storesund J.E."/>
            <person name="Kallscheuer N."/>
            <person name="Luecker S."/>
            <person name="Lage O.M."/>
            <person name="Pohl T."/>
            <person name="Merkel B.J."/>
            <person name="Hornburger P."/>
            <person name="Mueller R.-W."/>
            <person name="Bruemmer F."/>
            <person name="Labrenz M."/>
            <person name="Spormann A.M."/>
            <person name="Op den Camp H."/>
            <person name="Overmann J."/>
            <person name="Amann R."/>
            <person name="Jetten M.S.M."/>
            <person name="Mascher T."/>
            <person name="Medema M.H."/>
            <person name="Devos D.P."/>
            <person name="Kaster A.-K."/>
            <person name="Ovreas L."/>
            <person name="Rohde M."/>
            <person name="Galperin M.Y."/>
            <person name="Jogler C."/>
        </authorList>
    </citation>
    <scope>NUCLEOTIDE SEQUENCE [LARGE SCALE GENOMIC DNA]</scope>
    <source>
        <strain evidence="3 4">Pan216</strain>
    </source>
</reference>
<name>A0A518B9U8_9BACT</name>
<dbReference type="InterPro" id="IPR004992">
    <property type="entry name" value="EutN_CcmL"/>
</dbReference>
<keyword evidence="4" id="KW-1185">Reference proteome</keyword>
<gene>
    <name evidence="3" type="ORF">Pan216_45640</name>
</gene>
<evidence type="ECO:0000256" key="2">
    <source>
        <dbReference type="ARBA" id="ARBA00024446"/>
    </source>
</evidence>
<protein>
    <submittedName>
        <fullName evidence="3">Ethanolamine utilization protein EutN/carboxysome</fullName>
    </submittedName>
</protein>
<evidence type="ECO:0000256" key="1">
    <source>
        <dbReference type="ARBA" id="ARBA00024322"/>
    </source>
</evidence>
<sequence>MRLMEVVGKVSFSKTHPSLKGKRWVLATPLNLAALAEKEEPKADQLVVIDELGSQRGDVIAVSEGGEAAFPYYPNYKPVDAYAACLIERIDLDDDEVDRLLAQQ</sequence>
<dbReference type="OrthoDB" id="281843at2"/>
<accession>A0A518B9U8</accession>
<dbReference type="Pfam" id="PF03319">
    <property type="entry name" value="EutN_CcmL"/>
    <property type="match status" value="1"/>
</dbReference>
<dbReference type="GO" id="GO:0031469">
    <property type="term" value="C:bacterial microcompartment"/>
    <property type="evidence" value="ECO:0007669"/>
    <property type="project" value="UniProtKB-SubCell"/>
</dbReference>
<dbReference type="Gene3D" id="2.40.50.220">
    <property type="entry name" value="EutN/Ccml"/>
    <property type="match status" value="1"/>
</dbReference>